<proteinExistence type="evidence at transcript level"/>
<dbReference type="AlphaFoldDB" id="A0A0C9RW19"/>
<sequence>MAFFFFSQKFLSSVYCSVIIKSDTGFPNCGNLQTDWIRTEAVFMAVDCDDALQALNYSWTCFSLKPSVFFLGTCDAFFFFPTFCSNVKQQSDMLICETQCYLLRNLGC</sequence>
<feature type="non-terminal residue" evidence="1">
    <location>
        <position position="108"/>
    </location>
</feature>
<name>A0A0C9RW19_AMBAM</name>
<dbReference type="EMBL" id="GBZX01000979">
    <property type="protein sequence ID" value="JAG91761.1"/>
    <property type="molecule type" value="mRNA"/>
</dbReference>
<organism evidence="1">
    <name type="scientific">Amblyomma americanum</name>
    <name type="common">Lone star tick</name>
    <dbReference type="NCBI Taxonomy" id="6943"/>
    <lineage>
        <taxon>Eukaryota</taxon>
        <taxon>Metazoa</taxon>
        <taxon>Ecdysozoa</taxon>
        <taxon>Arthropoda</taxon>
        <taxon>Chelicerata</taxon>
        <taxon>Arachnida</taxon>
        <taxon>Acari</taxon>
        <taxon>Parasitiformes</taxon>
        <taxon>Ixodida</taxon>
        <taxon>Ixodoidea</taxon>
        <taxon>Ixodidae</taxon>
        <taxon>Amblyomminae</taxon>
        <taxon>Amblyomma</taxon>
    </lineage>
</organism>
<reference evidence="1" key="1">
    <citation type="journal article" date="2015" name="PLoS ONE">
        <title>An Insight into the Sialome of the Lone Star Tick, Amblyomma americanum, with a Glimpse on Its Time Dependent Gene Expression.</title>
        <authorList>
            <person name="Karim S."/>
            <person name="Ribeiro J.M."/>
        </authorList>
    </citation>
    <scope>NUCLEOTIDE SEQUENCE</scope>
    <source>
        <tissue evidence="1">Salivary gland</tissue>
    </source>
</reference>
<protein>
    <submittedName>
        <fullName evidence="1">Putative secreted protein</fullName>
    </submittedName>
</protein>
<accession>A0A0C9RW19</accession>
<evidence type="ECO:0000313" key="1">
    <source>
        <dbReference type="EMBL" id="JAG91761.1"/>
    </source>
</evidence>